<dbReference type="Pfam" id="PF01915">
    <property type="entry name" value="Glyco_hydro_3_C"/>
    <property type="match status" value="1"/>
</dbReference>
<evidence type="ECO:0000313" key="10">
    <source>
        <dbReference type="Proteomes" id="UP000784880"/>
    </source>
</evidence>
<protein>
    <recommendedName>
        <fullName evidence="3">beta-glucosidase</fullName>
        <ecNumber evidence="3">3.2.1.21</ecNumber>
    </recommendedName>
</protein>
<keyword evidence="4" id="KW-0732">Signal</keyword>
<dbReference type="GO" id="GO:0016787">
    <property type="term" value="F:hydrolase activity"/>
    <property type="evidence" value="ECO:0007669"/>
    <property type="project" value="UniProtKB-KW"/>
</dbReference>
<accession>A0ABS6JJY9</accession>
<evidence type="ECO:0000313" key="9">
    <source>
        <dbReference type="EMBL" id="MBU9714001.1"/>
    </source>
</evidence>
<feature type="domain" description="Glycoside hydrolase family 3 C-terminal" evidence="8">
    <location>
        <begin position="422"/>
        <end position="621"/>
    </location>
</feature>
<evidence type="ECO:0000256" key="4">
    <source>
        <dbReference type="ARBA" id="ARBA00022729"/>
    </source>
</evidence>
<dbReference type="PANTHER" id="PTHR30620">
    <property type="entry name" value="PERIPLASMIC BETA-GLUCOSIDASE-RELATED"/>
    <property type="match status" value="1"/>
</dbReference>
<comment type="caution">
    <text evidence="9">The sequence shown here is derived from an EMBL/GenBank/DDBJ whole genome shotgun (WGS) entry which is preliminary data.</text>
</comment>
<dbReference type="Proteomes" id="UP000784880">
    <property type="component" value="Unassembled WGS sequence"/>
</dbReference>
<dbReference type="RefSeq" id="WP_217068278.1">
    <property type="nucleotide sequence ID" value="NZ_JAHQCS010000161.1"/>
</dbReference>
<dbReference type="PANTHER" id="PTHR30620:SF16">
    <property type="entry name" value="LYSOSOMAL BETA GLUCOSIDASE"/>
    <property type="match status" value="1"/>
</dbReference>
<evidence type="ECO:0000256" key="6">
    <source>
        <dbReference type="SAM" id="Phobius"/>
    </source>
</evidence>
<feature type="domain" description="Glycoside hydrolase family 3 N-terminal" evidence="7">
    <location>
        <begin position="65"/>
        <end position="382"/>
    </location>
</feature>
<evidence type="ECO:0000259" key="8">
    <source>
        <dbReference type="Pfam" id="PF01915"/>
    </source>
</evidence>
<keyword evidence="6" id="KW-1133">Transmembrane helix</keyword>
<keyword evidence="5" id="KW-0326">Glycosidase</keyword>
<dbReference type="Pfam" id="PF00933">
    <property type="entry name" value="Glyco_hydro_3"/>
    <property type="match status" value="1"/>
</dbReference>
<dbReference type="InterPro" id="IPR051915">
    <property type="entry name" value="Cellulose_Degrad_GH3"/>
</dbReference>
<keyword evidence="10" id="KW-1185">Reference proteome</keyword>
<name>A0ABS6JJY9_9BACI</name>
<feature type="transmembrane region" description="Helical" evidence="6">
    <location>
        <begin position="7"/>
        <end position="25"/>
    </location>
</feature>
<dbReference type="EC" id="3.2.1.21" evidence="3"/>
<keyword evidence="9" id="KW-0378">Hydrolase</keyword>
<keyword evidence="6" id="KW-0472">Membrane</keyword>
<comment type="similarity">
    <text evidence="2">Belongs to the glycosyl hydrolase 3 family.</text>
</comment>
<evidence type="ECO:0000256" key="5">
    <source>
        <dbReference type="ARBA" id="ARBA00023295"/>
    </source>
</evidence>
<comment type="catalytic activity">
    <reaction evidence="1">
        <text>Hydrolysis of terminal, non-reducing beta-D-glucosyl residues with release of beta-D-glucose.</text>
        <dbReference type="EC" id="3.2.1.21"/>
    </reaction>
</comment>
<dbReference type="InterPro" id="IPR002772">
    <property type="entry name" value="Glyco_hydro_3_C"/>
</dbReference>
<evidence type="ECO:0000259" key="7">
    <source>
        <dbReference type="Pfam" id="PF00933"/>
    </source>
</evidence>
<organism evidence="9 10">
    <name type="scientific">Evansella tamaricis</name>
    <dbReference type="NCBI Taxonomy" id="2069301"/>
    <lineage>
        <taxon>Bacteria</taxon>
        <taxon>Bacillati</taxon>
        <taxon>Bacillota</taxon>
        <taxon>Bacilli</taxon>
        <taxon>Bacillales</taxon>
        <taxon>Bacillaceae</taxon>
        <taxon>Evansella</taxon>
    </lineage>
</organism>
<evidence type="ECO:0000256" key="3">
    <source>
        <dbReference type="ARBA" id="ARBA00012744"/>
    </source>
</evidence>
<dbReference type="InterPro" id="IPR001764">
    <property type="entry name" value="Glyco_hydro_3_N"/>
</dbReference>
<gene>
    <name evidence="9" type="ORF">KS419_19900</name>
</gene>
<keyword evidence="6" id="KW-0812">Transmembrane</keyword>
<sequence>MNKKNLLYVLSGFIIILLIGIIIVYDDEEQERDNGELAESDTRETELDTSLSVEERVENLLSRMTLEEKIGQMVQGEITTTRPKDVKDYYLGSILNGGGSTVSPNTPEKWLETIIEYQNMAGSTRLGIPIIYGIDAVHGNNNVYGATIFPHNIGLGATRDKELVKRIGEVTAMEVSTTGMHWNFAPVLAIPQDERWGRTYEGYGESKELVTELSVAYLEGIQGVPSDKDFMHGTKIIGTAKHWVGDGATTGGIDQGNIILTEEELQYHIEPYISAIEAGARTVMVSYTSWNGLKTHGDHYLVTEVLKGDLGFDGLVVSDWNAHEQVHPEYEEAVKQSVLAGVDLFMVPDSWKEFIDTLTALVEADEVPISRIDDAVTRILRVKMEARLFEEPFPDETLMEEGTFGSEEHREVAREAVRKSQVLLKNEGDILPLSKDMDIFVAGIKGDDIGYQSGGWTIDWQGSPGNITPGTTILEGIKNIVSDDSIITYSEDGVGAEGHDVAIVVIGEEPYAEMFGDADDLKLSEEDMRLLQTVQQTDIPMVVILLSGRPLIITDEIEHWDAFIASWLPGTEGHGVADVLFGDYPFSGELSMTWPKSMEQIPIHFEDDDYDPLFPYGFGLKTD</sequence>
<dbReference type="EMBL" id="JAHQCS010000161">
    <property type="protein sequence ID" value="MBU9714001.1"/>
    <property type="molecule type" value="Genomic_DNA"/>
</dbReference>
<evidence type="ECO:0000256" key="1">
    <source>
        <dbReference type="ARBA" id="ARBA00000448"/>
    </source>
</evidence>
<evidence type="ECO:0000256" key="2">
    <source>
        <dbReference type="ARBA" id="ARBA00005336"/>
    </source>
</evidence>
<proteinExistence type="inferred from homology"/>
<reference evidence="9 10" key="1">
    <citation type="submission" date="2021-06" db="EMBL/GenBank/DDBJ databases">
        <title>Bacillus sp. RD4P76, an endophyte from a halophyte.</title>
        <authorList>
            <person name="Sun J.-Q."/>
        </authorList>
    </citation>
    <scope>NUCLEOTIDE SEQUENCE [LARGE SCALE GENOMIC DNA]</scope>
    <source>
        <strain evidence="9 10">CGMCC 1.15917</strain>
    </source>
</reference>